<evidence type="ECO:0000313" key="2">
    <source>
        <dbReference type="EMBL" id="TXC78687.1"/>
    </source>
</evidence>
<protein>
    <submittedName>
        <fullName evidence="2">Uncharacterized protein</fullName>
    </submittedName>
</protein>
<name>A0A5C6UZI8_9FLAO</name>
<organism evidence="2 3">
    <name type="scientific">Luteibaculum oceani</name>
    <dbReference type="NCBI Taxonomy" id="1294296"/>
    <lineage>
        <taxon>Bacteria</taxon>
        <taxon>Pseudomonadati</taxon>
        <taxon>Bacteroidota</taxon>
        <taxon>Flavobacteriia</taxon>
        <taxon>Flavobacteriales</taxon>
        <taxon>Luteibaculaceae</taxon>
        <taxon>Luteibaculum</taxon>
    </lineage>
</organism>
<proteinExistence type="predicted"/>
<keyword evidence="3" id="KW-1185">Reference proteome</keyword>
<feature type="chain" id="PRO_5022818255" evidence="1">
    <location>
        <begin position="25"/>
        <end position="399"/>
    </location>
</feature>
<dbReference type="EMBL" id="VORB01000006">
    <property type="protein sequence ID" value="TXC78687.1"/>
    <property type="molecule type" value="Genomic_DNA"/>
</dbReference>
<keyword evidence="1" id="KW-0732">Signal</keyword>
<feature type="signal peptide" evidence="1">
    <location>
        <begin position="1"/>
        <end position="24"/>
    </location>
</feature>
<dbReference type="AlphaFoldDB" id="A0A5C6UZI8"/>
<dbReference type="Pfam" id="PF13650">
    <property type="entry name" value="Asp_protease_2"/>
    <property type="match status" value="1"/>
</dbReference>
<comment type="caution">
    <text evidence="2">The sequence shown here is derived from an EMBL/GenBank/DDBJ whole genome shotgun (WGS) entry which is preliminary data.</text>
</comment>
<evidence type="ECO:0000313" key="3">
    <source>
        <dbReference type="Proteomes" id="UP000321168"/>
    </source>
</evidence>
<dbReference type="Gene3D" id="2.40.70.10">
    <property type="entry name" value="Acid Proteases"/>
    <property type="match status" value="1"/>
</dbReference>
<dbReference type="Proteomes" id="UP000321168">
    <property type="component" value="Unassembled WGS sequence"/>
</dbReference>
<accession>A0A5C6UZI8</accession>
<evidence type="ECO:0000256" key="1">
    <source>
        <dbReference type="SAM" id="SignalP"/>
    </source>
</evidence>
<dbReference type="PROSITE" id="PS51257">
    <property type="entry name" value="PROKAR_LIPOPROTEIN"/>
    <property type="match status" value="1"/>
</dbReference>
<sequence length="399" mass="44218">MKLNSIPSKLLILLVLMGFLQSCAPKTSSILNQGGEFTYSFYQEIPILRDGNAILLSAVVNGVEGKYLLDVGSPTVISESLFYKLNENIIGETKLGSGSEQISSAIVCEVDYFRFGELAFEKIPAVVVSDNNPYLSCYGADGIIGSNLLRNAVVHIDKAHGAVIISDDVNHFEQNLDADIEIELDLASSAPECFLSINNLARQRVELSSLEPGFLTVTNNHIETLKKYDIISFYEKAYGYFPTQNLFGPYRPQGLTRTRLSNVGLGTLSFEGVIAYGKGNVKVAKLGTDLFDHAIVTIDYKHKRLYVKPVEGKLKINLNQKLWPVSSAYYDGSLRVTGIWKDEFMKLKETSILGRGEKEISSGFCENLKSKLLAPSGESMELVTRSPEGDFRRTRIYAY</sequence>
<gene>
    <name evidence="2" type="ORF">FRX97_08185</name>
</gene>
<dbReference type="RefSeq" id="WP_147014714.1">
    <property type="nucleotide sequence ID" value="NZ_VORB01000006.1"/>
</dbReference>
<dbReference type="InterPro" id="IPR021109">
    <property type="entry name" value="Peptidase_aspartic_dom_sf"/>
</dbReference>
<reference evidence="2 3" key="1">
    <citation type="submission" date="2019-08" db="EMBL/GenBank/DDBJ databases">
        <title>Genome of Luteibaculum oceani JCM 18817.</title>
        <authorList>
            <person name="Bowman J.P."/>
        </authorList>
    </citation>
    <scope>NUCLEOTIDE SEQUENCE [LARGE SCALE GENOMIC DNA]</scope>
    <source>
        <strain evidence="2 3">JCM 18817</strain>
    </source>
</reference>
<dbReference type="OrthoDB" id="5580718at2"/>